<dbReference type="RefSeq" id="WP_353862486.1">
    <property type="nucleotide sequence ID" value="NZ_CP088295.1"/>
</dbReference>
<sequence length="65" mass="6792">MTTADAPTQLALVDEALRRLDSAREGLLSALGRDTGSIAAGHLRAAAAQLEVTRRHLASGRALAR</sequence>
<dbReference type="EMBL" id="CP088295">
    <property type="protein sequence ID" value="UUY01946.1"/>
    <property type="molecule type" value="Genomic_DNA"/>
</dbReference>
<gene>
    <name evidence="1" type="ORF">LRS13_14590</name>
</gene>
<proteinExistence type="predicted"/>
<evidence type="ECO:0000313" key="1">
    <source>
        <dbReference type="EMBL" id="UUY01946.1"/>
    </source>
</evidence>
<accession>A0ABY5PBG5</accession>
<keyword evidence="2" id="KW-1185">Reference proteome</keyword>
<evidence type="ECO:0000313" key="2">
    <source>
        <dbReference type="Proteomes" id="UP001058860"/>
    </source>
</evidence>
<organism evidence="1 2">
    <name type="scientific">Svornostia abyssi</name>
    <dbReference type="NCBI Taxonomy" id="2898438"/>
    <lineage>
        <taxon>Bacteria</taxon>
        <taxon>Bacillati</taxon>
        <taxon>Actinomycetota</taxon>
        <taxon>Thermoleophilia</taxon>
        <taxon>Solirubrobacterales</taxon>
        <taxon>Baekduiaceae</taxon>
        <taxon>Svornostia</taxon>
    </lineage>
</organism>
<name>A0ABY5PBG5_9ACTN</name>
<dbReference type="Proteomes" id="UP001058860">
    <property type="component" value="Chromosome"/>
</dbReference>
<protein>
    <submittedName>
        <fullName evidence="1">Uncharacterized protein</fullName>
    </submittedName>
</protein>
<reference evidence="2" key="1">
    <citation type="submission" date="2021-11" db="EMBL/GenBank/DDBJ databases">
        <title>Cultivation dependent microbiological survey of springs from the worlds oldest radium mine currently devoted to the extraction of radon-saturated water.</title>
        <authorList>
            <person name="Kapinusova G."/>
            <person name="Smrhova T."/>
            <person name="Strejcek M."/>
            <person name="Suman J."/>
            <person name="Jani K."/>
            <person name="Pajer P."/>
            <person name="Uhlik O."/>
        </authorList>
    </citation>
    <scope>NUCLEOTIDE SEQUENCE [LARGE SCALE GENOMIC DNA]</scope>
    <source>
        <strain evidence="2">J379</strain>
    </source>
</reference>